<dbReference type="PANTHER" id="PTHR38790:SF4">
    <property type="entry name" value="2EXR DOMAIN-CONTAINING PROTEIN"/>
    <property type="match status" value="1"/>
</dbReference>
<name>A0A9P8VMW2_9HYPO</name>
<feature type="region of interest" description="Disordered" evidence="1">
    <location>
        <begin position="1"/>
        <end position="23"/>
    </location>
</feature>
<reference evidence="3 4" key="1">
    <citation type="journal article" date="2021" name="Nat. Commun.">
        <title>Genetic determinants of endophytism in the Arabidopsis root mycobiome.</title>
        <authorList>
            <person name="Mesny F."/>
            <person name="Miyauchi S."/>
            <person name="Thiergart T."/>
            <person name="Pickel B."/>
            <person name="Atanasova L."/>
            <person name="Karlsson M."/>
            <person name="Huettel B."/>
            <person name="Barry K.W."/>
            <person name="Haridas S."/>
            <person name="Chen C."/>
            <person name="Bauer D."/>
            <person name="Andreopoulos W."/>
            <person name="Pangilinan J."/>
            <person name="LaButti K."/>
            <person name="Riley R."/>
            <person name="Lipzen A."/>
            <person name="Clum A."/>
            <person name="Drula E."/>
            <person name="Henrissat B."/>
            <person name="Kohler A."/>
            <person name="Grigoriev I.V."/>
            <person name="Martin F.M."/>
            <person name="Hacquard S."/>
        </authorList>
    </citation>
    <scope>NUCLEOTIDE SEQUENCE [LARGE SCALE GENOMIC DNA]</scope>
    <source>
        <strain evidence="3 4">MPI-CAGE-CH-0241</strain>
    </source>
</reference>
<evidence type="ECO:0000259" key="2">
    <source>
        <dbReference type="Pfam" id="PF24864"/>
    </source>
</evidence>
<dbReference type="PANTHER" id="PTHR38790">
    <property type="entry name" value="2EXR DOMAIN-CONTAINING PROTEIN-RELATED"/>
    <property type="match status" value="1"/>
</dbReference>
<dbReference type="InterPro" id="IPR056632">
    <property type="entry name" value="DUF7730"/>
</dbReference>
<keyword evidence="4" id="KW-1185">Reference proteome</keyword>
<proteinExistence type="predicted"/>
<dbReference type="Proteomes" id="UP000777438">
    <property type="component" value="Unassembled WGS sequence"/>
</dbReference>
<sequence>MAQDLDEDIGSNPYDTRSAVKDARTRALERLPRLPKPRPRQLTPLGFREGPTAAFQTCTYFRIPPDIRRHILRLAFGDRRIHMDLSYSHPDAPLATNRSTANHHCGIGSAFVVNKRERIVDDTQPECWHWWSSVCHRLPPGYESKSTGPMTYLGPNGPWADTCRLGQAEHCHSWPGRMPSKCRIGIMGWLLSCRQNYNEAIDVLYSTNTIVMTGVEMLTHLPELLLPQRLAYIASLEISWPLHIRFIDKSFFIVDEAHLKVILQHLATEFPRLRHLYLSLEESDSLKLLTERECVEVIERMFNQSTQWMSTLSECAIALPRKIFDSIFDNLAIVRDGTTARYVQSYHQIWRGMQGGMSLIRLPFVNSYPRPPYHLAQSSAQRTGYWLLHGSNEPEKPESPYAHTDGCMADDMNEFIDLDDFEFTAEVLASFDSPEN</sequence>
<organism evidence="3 4">
    <name type="scientific">Thelonectria olida</name>
    <dbReference type="NCBI Taxonomy" id="1576542"/>
    <lineage>
        <taxon>Eukaryota</taxon>
        <taxon>Fungi</taxon>
        <taxon>Dikarya</taxon>
        <taxon>Ascomycota</taxon>
        <taxon>Pezizomycotina</taxon>
        <taxon>Sordariomycetes</taxon>
        <taxon>Hypocreomycetidae</taxon>
        <taxon>Hypocreales</taxon>
        <taxon>Nectriaceae</taxon>
        <taxon>Thelonectria</taxon>
    </lineage>
</organism>
<dbReference type="OrthoDB" id="515692at2759"/>
<evidence type="ECO:0000313" key="4">
    <source>
        <dbReference type="Proteomes" id="UP000777438"/>
    </source>
</evidence>
<feature type="domain" description="DUF7730" evidence="2">
    <location>
        <begin position="178"/>
        <end position="320"/>
    </location>
</feature>
<evidence type="ECO:0000256" key="1">
    <source>
        <dbReference type="SAM" id="MobiDB-lite"/>
    </source>
</evidence>
<gene>
    <name evidence="3" type="ORF">B0T10DRAFT_501726</name>
</gene>
<accession>A0A9P8VMW2</accession>
<evidence type="ECO:0000313" key="3">
    <source>
        <dbReference type="EMBL" id="KAH6869261.1"/>
    </source>
</evidence>
<dbReference type="EMBL" id="JAGPYM010000076">
    <property type="protein sequence ID" value="KAH6869261.1"/>
    <property type="molecule type" value="Genomic_DNA"/>
</dbReference>
<comment type="caution">
    <text evidence="3">The sequence shown here is derived from an EMBL/GenBank/DDBJ whole genome shotgun (WGS) entry which is preliminary data.</text>
</comment>
<dbReference type="AlphaFoldDB" id="A0A9P8VMW2"/>
<protein>
    <recommendedName>
        <fullName evidence="2">DUF7730 domain-containing protein</fullName>
    </recommendedName>
</protein>
<dbReference type="Pfam" id="PF24864">
    <property type="entry name" value="DUF7730"/>
    <property type="match status" value="1"/>
</dbReference>